<evidence type="ECO:0000313" key="5">
    <source>
        <dbReference type="Proteomes" id="UP000783588"/>
    </source>
</evidence>
<proteinExistence type="predicted"/>
<evidence type="ECO:0000259" key="3">
    <source>
        <dbReference type="SMART" id="SM00563"/>
    </source>
</evidence>
<evidence type="ECO:0000313" key="4">
    <source>
        <dbReference type="EMBL" id="MBU5491113.1"/>
    </source>
</evidence>
<dbReference type="RefSeq" id="WP_216470827.1">
    <property type="nucleotide sequence ID" value="NZ_JAHLQI010000006.1"/>
</dbReference>
<evidence type="ECO:0000256" key="2">
    <source>
        <dbReference type="ARBA" id="ARBA00023315"/>
    </source>
</evidence>
<feature type="domain" description="Phospholipid/glycerol acyltransferase" evidence="3">
    <location>
        <begin position="38"/>
        <end position="151"/>
    </location>
</feature>
<keyword evidence="2 4" id="KW-0012">Acyltransferase</keyword>
<dbReference type="SMART" id="SM00563">
    <property type="entry name" value="PlsC"/>
    <property type="match status" value="1"/>
</dbReference>
<sequence length="195" mass="21364">MKYNRTFQALAIPIVNVYDHLKYNYHVIGREKVPDGGCVLVANHTQWADPVLVGTALGNQYPLVAMAKKELFQIKLLGPLISALGAFPVDRGTADIGAIKTSLKAVKEGKKLLIFPEGGTKHKAGDEAKVGAAMIAARTGAPIVPIYISENKKFRSKVYVVFGDAYIPEKTKSKDGYRAIADDMMRRIYALKETI</sequence>
<dbReference type="EMBL" id="JAHLQI010000006">
    <property type="protein sequence ID" value="MBU5491113.1"/>
    <property type="molecule type" value="Genomic_DNA"/>
</dbReference>
<keyword evidence="5" id="KW-1185">Reference proteome</keyword>
<dbReference type="InterPro" id="IPR002123">
    <property type="entry name" value="Plipid/glycerol_acylTrfase"/>
</dbReference>
<dbReference type="GO" id="GO:0016746">
    <property type="term" value="F:acyltransferase activity"/>
    <property type="evidence" value="ECO:0007669"/>
    <property type="project" value="UniProtKB-KW"/>
</dbReference>
<gene>
    <name evidence="4" type="ORF">KQI75_10860</name>
</gene>
<dbReference type="PANTHER" id="PTHR10434:SF11">
    <property type="entry name" value="1-ACYL-SN-GLYCEROL-3-PHOSPHATE ACYLTRANSFERASE"/>
    <property type="match status" value="1"/>
</dbReference>
<dbReference type="CDD" id="cd07989">
    <property type="entry name" value="LPLAT_AGPAT-like"/>
    <property type="match status" value="1"/>
</dbReference>
<accession>A0ABS6EUA9</accession>
<comment type="caution">
    <text evidence="4">The sequence shown here is derived from an EMBL/GenBank/DDBJ whole genome shotgun (WGS) entry which is preliminary data.</text>
</comment>
<organism evidence="4 5">
    <name type="scientific">Butyricicoccus intestinisimiae</name>
    <dbReference type="NCBI Taxonomy" id="2841509"/>
    <lineage>
        <taxon>Bacteria</taxon>
        <taxon>Bacillati</taxon>
        <taxon>Bacillota</taxon>
        <taxon>Clostridia</taxon>
        <taxon>Eubacteriales</taxon>
        <taxon>Butyricicoccaceae</taxon>
        <taxon>Butyricicoccus</taxon>
    </lineage>
</organism>
<evidence type="ECO:0000256" key="1">
    <source>
        <dbReference type="ARBA" id="ARBA00022679"/>
    </source>
</evidence>
<reference evidence="4 5" key="1">
    <citation type="submission" date="2021-06" db="EMBL/GenBank/DDBJ databases">
        <authorList>
            <person name="Sun Q."/>
            <person name="Li D."/>
        </authorList>
    </citation>
    <scope>NUCLEOTIDE SEQUENCE [LARGE SCALE GENOMIC DNA]</scope>
    <source>
        <strain evidence="4 5">MSJd-7</strain>
    </source>
</reference>
<dbReference type="Proteomes" id="UP000783588">
    <property type="component" value="Unassembled WGS sequence"/>
</dbReference>
<dbReference type="PANTHER" id="PTHR10434">
    <property type="entry name" value="1-ACYL-SN-GLYCEROL-3-PHOSPHATE ACYLTRANSFERASE"/>
    <property type="match status" value="1"/>
</dbReference>
<keyword evidence="1" id="KW-0808">Transferase</keyword>
<protein>
    <submittedName>
        <fullName evidence="4">1-acyl-sn-glycerol-3-phosphate acyltransferase</fullName>
    </submittedName>
</protein>
<name>A0ABS6EUA9_9FIRM</name>
<dbReference type="Pfam" id="PF01553">
    <property type="entry name" value="Acyltransferase"/>
    <property type="match status" value="1"/>
</dbReference>